<dbReference type="PANTHER" id="PTHR41299">
    <property type="entry name" value="THIAMINE PYROPHOSPHOKINASE"/>
    <property type="match status" value="1"/>
</dbReference>
<dbReference type="CDD" id="cd07995">
    <property type="entry name" value="TPK"/>
    <property type="match status" value="1"/>
</dbReference>
<dbReference type="SUPFAM" id="SSF63862">
    <property type="entry name" value="Thiamin pyrophosphokinase, substrate-binding domain"/>
    <property type="match status" value="1"/>
</dbReference>
<dbReference type="InterPro" id="IPR053149">
    <property type="entry name" value="TPK"/>
</dbReference>
<proteinExistence type="predicted"/>
<keyword evidence="2" id="KW-0547">Nucleotide-binding</keyword>
<gene>
    <name evidence="7" type="ORF">LPT13_05185</name>
</gene>
<dbReference type="Proteomes" id="UP001430755">
    <property type="component" value="Unassembled WGS sequence"/>
</dbReference>
<dbReference type="Gene3D" id="3.40.50.10240">
    <property type="entry name" value="Thiamin pyrophosphokinase, catalytic domain"/>
    <property type="match status" value="1"/>
</dbReference>
<dbReference type="NCBIfam" id="TIGR01378">
    <property type="entry name" value="thi_PPkinase"/>
    <property type="match status" value="1"/>
</dbReference>
<keyword evidence="1 7" id="KW-0808">Transferase</keyword>
<dbReference type="Pfam" id="PF04263">
    <property type="entry name" value="TPK_catalytic"/>
    <property type="match status" value="1"/>
</dbReference>
<dbReference type="SUPFAM" id="SSF63999">
    <property type="entry name" value="Thiamin pyrophosphokinase, catalytic domain"/>
    <property type="match status" value="1"/>
</dbReference>
<organism evidence="7 8">
    <name type="scientific">Adlercreutzia faecimuris</name>
    <dbReference type="NCBI Taxonomy" id="2897341"/>
    <lineage>
        <taxon>Bacteria</taxon>
        <taxon>Bacillati</taxon>
        <taxon>Actinomycetota</taxon>
        <taxon>Coriobacteriia</taxon>
        <taxon>Eggerthellales</taxon>
        <taxon>Eggerthellaceae</taxon>
        <taxon>Adlercreutzia</taxon>
    </lineage>
</organism>
<dbReference type="InterPro" id="IPR036371">
    <property type="entry name" value="TPK_B1-bd_sf"/>
</dbReference>
<comment type="caution">
    <text evidence="7">The sequence shown here is derived from an EMBL/GenBank/DDBJ whole genome shotgun (WGS) entry which is preliminary data.</text>
</comment>
<evidence type="ECO:0000259" key="6">
    <source>
        <dbReference type="SMART" id="SM00983"/>
    </source>
</evidence>
<evidence type="ECO:0000256" key="5">
    <source>
        <dbReference type="NCBIfam" id="TIGR01378"/>
    </source>
</evidence>
<evidence type="ECO:0000313" key="7">
    <source>
        <dbReference type="EMBL" id="MCI2241751.1"/>
    </source>
</evidence>
<dbReference type="RefSeq" id="WP_242164210.1">
    <property type="nucleotide sequence ID" value="NZ_JAJMLW010000001.1"/>
</dbReference>
<dbReference type="InterPro" id="IPR007373">
    <property type="entry name" value="Thiamin_PyroPKinase_B1-bd"/>
</dbReference>
<keyword evidence="3" id="KW-0418">Kinase</keyword>
<protein>
    <recommendedName>
        <fullName evidence="5">Thiamine diphosphokinase</fullName>
        <ecNumber evidence="5">2.7.6.2</ecNumber>
    </recommendedName>
</protein>
<name>A0ABS9WFW2_9ACTN</name>
<dbReference type="InterPro" id="IPR036759">
    <property type="entry name" value="TPK_catalytic_sf"/>
</dbReference>
<dbReference type="PANTHER" id="PTHR41299:SF1">
    <property type="entry name" value="THIAMINE PYROPHOSPHOKINASE"/>
    <property type="match status" value="1"/>
</dbReference>
<reference evidence="7" key="1">
    <citation type="submission" date="2021-11" db="EMBL/GenBank/DDBJ databases">
        <title>A Novel Adlercreutzia Species, isolated from a Allomyrina dichotoma larva feces.</title>
        <authorList>
            <person name="Suh M.K."/>
        </authorList>
    </citation>
    <scope>NUCLEOTIDE SEQUENCE</scope>
    <source>
        <strain evidence="7">JBNU-10</strain>
    </source>
</reference>
<dbReference type="SMART" id="SM00983">
    <property type="entry name" value="TPK_B1_binding"/>
    <property type="match status" value="1"/>
</dbReference>
<accession>A0ABS9WFW2</accession>
<dbReference type="EMBL" id="JAJMLW010000001">
    <property type="protein sequence ID" value="MCI2241751.1"/>
    <property type="molecule type" value="Genomic_DNA"/>
</dbReference>
<feature type="domain" description="Thiamin pyrophosphokinase thiamin-binding" evidence="6">
    <location>
        <begin position="136"/>
        <end position="203"/>
    </location>
</feature>
<evidence type="ECO:0000256" key="2">
    <source>
        <dbReference type="ARBA" id="ARBA00022741"/>
    </source>
</evidence>
<dbReference type="EC" id="2.7.6.2" evidence="5"/>
<dbReference type="Pfam" id="PF04265">
    <property type="entry name" value="TPK_B1_binding"/>
    <property type="match status" value="1"/>
</dbReference>
<evidence type="ECO:0000256" key="3">
    <source>
        <dbReference type="ARBA" id="ARBA00022777"/>
    </source>
</evidence>
<keyword evidence="4" id="KW-0067">ATP-binding</keyword>
<dbReference type="InterPro" id="IPR007371">
    <property type="entry name" value="TPK_catalytic"/>
</dbReference>
<keyword evidence="8" id="KW-1185">Reference proteome</keyword>
<evidence type="ECO:0000313" key="8">
    <source>
        <dbReference type="Proteomes" id="UP001430755"/>
    </source>
</evidence>
<dbReference type="GO" id="GO:0004788">
    <property type="term" value="F:thiamine diphosphokinase activity"/>
    <property type="evidence" value="ECO:0007669"/>
    <property type="project" value="UniProtKB-EC"/>
</dbReference>
<sequence>MATCALVGASEFNAPRFLEMHAEGAFDYVIAVDGGLAHLEEAGVRADLAIGDFDSLGYVPRGLRVARFPVDKDKSDMELALDRALSQCYGEAYVFGALGGRLDHTLANLQLLASFSERGLYVTAVGLDQAVAFVTGPDVFELPAAEEGTVSVFAMNDACTGVFERGLRWSLDDFTMTNRTSRGLSNELQGEAVVIGVEEGTLAVFLPA</sequence>
<evidence type="ECO:0000256" key="1">
    <source>
        <dbReference type="ARBA" id="ARBA00022679"/>
    </source>
</evidence>
<evidence type="ECO:0000256" key="4">
    <source>
        <dbReference type="ARBA" id="ARBA00022840"/>
    </source>
</evidence>
<dbReference type="InterPro" id="IPR006282">
    <property type="entry name" value="Thi_PPkinase"/>
</dbReference>